<dbReference type="PANTHER" id="PTHR43841">
    <property type="entry name" value="3-HYDROXYACYL-THIOESTER DEHYDRATASE HTDX-RELATED"/>
    <property type="match status" value="1"/>
</dbReference>
<dbReference type="Proteomes" id="UP001500755">
    <property type="component" value="Unassembled WGS sequence"/>
</dbReference>
<comment type="caution">
    <text evidence="3">The sequence shown here is derived from an EMBL/GenBank/DDBJ whole genome shotgun (WGS) entry which is preliminary data.</text>
</comment>
<protein>
    <submittedName>
        <fullName evidence="3">MaoC/PaaZ C-terminal domain-containing protein</fullName>
    </submittedName>
</protein>
<keyword evidence="4" id="KW-1185">Reference proteome</keyword>
<dbReference type="RefSeq" id="WP_344310833.1">
    <property type="nucleotide sequence ID" value="NZ_BAAANO010000035.1"/>
</dbReference>
<evidence type="ECO:0000256" key="1">
    <source>
        <dbReference type="ARBA" id="ARBA00005254"/>
    </source>
</evidence>
<reference evidence="4" key="1">
    <citation type="journal article" date="2019" name="Int. J. Syst. Evol. Microbiol.">
        <title>The Global Catalogue of Microorganisms (GCM) 10K type strain sequencing project: providing services to taxonomists for standard genome sequencing and annotation.</title>
        <authorList>
            <consortium name="The Broad Institute Genomics Platform"/>
            <consortium name="The Broad Institute Genome Sequencing Center for Infectious Disease"/>
            <person name="Wu L."/>
            <person name="Ma J."/>
        </authorList>
    </citation>
    <scope>NUCLEOTIDE SEQUENCE [LARGE SCALE GENOMIC DNA]</scope>
    <source>
        <strain evidence="4">JCM 14546</strain>
    </source>
</reference>
<dbReference type="InterPro" id="IPR002539">
    <property type="entry name" value="MaoC-like_dom"/>
</dbReference>
<feature type="domain" description="MaoC-like" evidence="2">
    <location>
        <begin position="184"/>
        <end position="252"/>
    </location>
</feature>
<accession>A0ABP5F4Y0</accession>
<dbReference type="EMBL" id="BAAANO010000035">
    <property type="protein sequence ID" value="GAA2014663.1"/>
    <property type="molecule type" value="Genomic_DNA"/>
</dbReference>
<dbReference type="SUPFAM" id="SSF54637">
    <property type="entry name" value="Thioesterase/thiol ester dehydrase-isomerase"/>
    <property type="match status" value="2"/>
</dbReference>
<dbReference type="Pfam" id="PF01575">
    <property type="entry name" value="MaoC_dehydratas"/>
    <property type="match status" value="1"/>
</dbReference>
<organism evidence="3 4">
    <name type="scientific">Brevibacterium samyangense</name>
    <dbReference type="NCBI Taxonomy" id="366888"/>
    <lineage>
        <taxon>Bacteria</taxon>
        <taxon>Bacillati</taxon>
        <taxon>Actinomycetota</taxon>
        <taxon>Actinomycetes</taxon>
        <taxon>Micrococcales</taxon>
        <taxon>Brevibacteriaceae</taxon>
        <taxon>Brevibacterium</taxon>
    </lineage>
</organism>
<dbReference type="InterPro" id="IPR029069">
    <property type="entry name" value="HotDog_dom_sf"/>
</dbReference>
<proteinExistence type="inferred from homology"/>
<name>A0ABP5F4Y0_9MICO</name>
<evidence type="ECO:0000313" key="4">
    <source>
        <dbReference type="Proteomes" id="UP001500755"/>
    </source>
</evidence>
<sequence length="306" mass="32233">MNASGSMGPVYLRALLGAVPGRKKSSPHMPSRVIERTHVLDAEAVAGFQRVVGGRVQDVVPPAYLHVLGFPESMRLMTDPGFPLSVLGMVHIANGFTALRAVRVGESVTVAVQLGRPHAHPRGTTVQVLVSGTVDGEVVFREVSTYLAKGTTLPGVAPALPEERAEFVAPEVQALWRLTPEIGPRYARVSGDYNPIHLNPLAAKAFGFPRTIAHGMLTAARGFEAAGVRADAFTWDVQFAKPVLLPGKVAYAVVPADHAADVTADAAASNGSGPGSENAEAPVAYEIWNPKSGKPHVRGRITPAQG</sequence>
<dbReference type="PANTHER" id="PTHR43841:SF3">
    <property type="entry name" value="(3R)-HYDROXYACYL-ACP DEHYDRATASE SUBUNIT HADB"/>
    <property type="match status" value="1"/>
</dbReference>
<gene>
    <name evidence="3" type="ORF">GCM10009755_28000</name>
</gene>
<evidence type="ECO:0000313" key="3">
    <source>
        <dbReference type="EMBL" id="GAA2014663.1"/>
    </source>
</evidence>
<dbReference type="Gene3D" id="3.10.129.10">
    <property type="entry name" value="Hotdog Thioesterase"/>
    <property type="match status" value="1"/>
</dbReference>
<evidence type="ECO:0000259" key="2">
    <source>
        <dbReference type="Pfam" id="PF01575"/>
    </source>
</evidence>
<comment type="similarity">
    <text evidence="1">Belongs to the enoyl-CoA hydratase/isomerase family.</text>
</comment>
<dbReference type="CDD" id="cd03441">
    <property type="entry name" value="R_hydratase_like"/>
    <property type="match status" value="1"/>
</dbReference>